<protein>
    <recommendedName>
        <fullName evidence="2">DUF4010 domain-containing protein</fullName>
    </recommendedName>
</protein>
<dbReference type="InterPro" id="IPR025105">
    <property type="entry name" value="DUF4010"/>
</dbReference>
<feature type="domain" description="DUF4010" evidence="2">
    <location>
        <begin position="43"/>
        <end position="237"/>
    </location>
</feature>
<feature type="transmembrane region" description="Helical" evidence="1">
    <location>
        <begin position="7"/>
        <end position="24"/>
    </location>
</feature>
<reference evidence="3" key="1">
    <citation type="journal article" date="2014" name="Front. Microbiol.">
        <title>High frequency of phylogenetically diverse reductive dehalogenase-homologous genes in deep subseafloor sedimentary metagenomes.</title>
        <authorList>
            <person name="Kawai M."/>
            <person name="Futagami T."/>
            <person name="Toyoda A."/>
            <person name="Takaki Y."/>
            <person name="Nishi S."/>
            <person name="Hori S."/>
            <person name="Arai W."/>
            <person name="Tsubouchi T."/>
            <person name="Morono Y."/>
            <person name="Uchiyama I."/>
            <person name="Ito T."/>
            <person name="Fujiyama A."/>
            <person name="Inagaki F."/>
            <person name="Takami H."/>
        </authorList>
    </citation>
    <scope>NUCLEOTIDE SEQUENCE</scope>
    <source>
        <strain evidence="3">Expedition CK06-06</strain>
    </source>
</reference>
<evidence type="ECO:0000256" key="1">
    <source>
        <dbReference type="SAM" id="Phobius"/>
    </source>
</evidence>
<dbReference type="PANTHER" id="PTHR39084">
    <property type="entry name" value="MEMBRANE PROTEIN-RELATED"/>
    <property type="match status" value="1"/>
</dbReference>
<feature type="transmembrane region" description="Helical" evidence="1">
    <location>
        <begin position="92"/>
        <end position="111"/>
    </location>
</feature>
<dbReference type="Pfam" id="PF13194">
    <property type="entry name" value="DUF4010"/>
    <property type="match status" value="1"/>
</dbReference>
<keyword evidence="1" id="KW-0812">Transmembrane</keyword>
<sequence length="259" mass="28979">KLKDIEWTGTVEFIAIVVLLYILIPDDFQVFEINIKPIVLVFIIILAVKYFSYFILRSTTEKNLYYISFLGGFAHSEATTVELAEAGASSSAVWLVIQTMLIRMIIVLMITPTLLFYALYPILITSFIGLIGSFLVLRKKETQLTLDKIKNPLSIKGALIFSGTYLVGLTISIILSFFEINILAYYSIVFAIGFLSGGASSLFVATAFYKSLINEGNALLMLTIGLSAAIINKIFYSTRALKEDKNKKVYVIHLVFYII</sequence>
<feature type="non-terminal residue" evidence="3">
    <location>
        <position position="259"/>
    </location>
</feature>
<evidence type="ECO:0000313" key="3">
    <source>
        <dbReference type="EMBL" id="GAH65468.1"/>
    </source>
</evidence>
<gene>
    <name evidence="3" type="ORF">S03H2_52375</name>
</gene>
<dbReference type="EMBL" id="BARU01033269">
    <property type="protein sequence ID" value="GAH65468.1"/>
    <property type="molecule type" value="Genomic_DNA"/>
</dbReference>
<accession>X1J6V0</accession>
<feature type="transmembrane region" description="Helical" evidence="1">
    <location>
        <begin position="36"/>
        <end position="56"/>
    </location>
</feature>
<comment type="caution">
    <text evidence="3">The sequence shown here is derived from an EMBL/GenBank/DDBJ whole genome shotgun (WGS) entry which is preliminary data.</text>
</comment>
<proteinExistence type="predicted"/>
<dbReference type="AlphaFoldDB" id="X1J6V0"/>
<feature type="transmembrane region" description="Helical" evidence="1">
    <location>
        <begin position="117"/>
        <end position="137"/>
    </location>
</feature>
<evidence type="ECO:0000259" key="2">
    <source>
        <dbReference type="Pfam" id="PF13194"/>
    </source>
</evidence>
<feature type="non-terminal residue" evidence="3">
    <location>
        <position position="1"/>
    </location>
</feature>
<dbReference type="PANTHER" id="PTHR39084:SF1">
    <property type="entry name" value="DUF4010 DOMAIN-CONTAINING PROTEIN"/>
    <property type="match status" value="1"/>
</dbReference>
<name>X1J6V0_9ZZZZ</name>
<feature type="transmembrane region" description="Helical" evidence="1">
    <location>
        <begin position="216"/>
        <end position="236"/>
    </location>
</feature>
<feature type="transmembrane region" description="Helical" evidence="1">
    <location>
        <begin position="158"/>
        <end position="178"/>
    </location>
</feature>
<keyword evidence="1" id="KW-1133">Transmembrane helix</keyword>
<keyword evidence="1" id="KW-0472">Membrane</keyword>
<organism evidence="3">
    <name type="scientific">marine sediment metagenome</name>
    <dbReference type="NCBI Taxonomy" id="412755"/>
    <lineage>
        <taxon>unclassified sequences</taxon>
        <taxon>metagenomes</taxon>
        <taxon>ecological metagenomes</taxon>
    </lineage>
</organism>
<feature type="transmembrane region" description="Helical" evidence="1">
    <location>
        <begin position="184"/>
        <end position="209"/>
    </location>
</feature>